<dbReference type="EMBL" id="PDOB01000017">
    <property type="protein sequence ID" value="PIL39525.1"/>
    <property type="molecule type" value="Genomic_DNA"/>
</dbReference>
<proteinExistence type="predicted"/>
<dbReference type="Proteomes" id="UP000228593">
    <property type="component" value="Unassembled WGS sequence"/>
</dbReference>
<evidence type="ECO:0000313" key="1">
    <source>
        <dbReference type="EMBL" id="PIL39525.1"/>
    </source>
</evidence>
<gene>
    <name evidence="1" type="ORF">CR103_12285</name>
</gene>
<sequence>MEGNTDFWISHVEACRREGSAASVYARRHGLTLASLYYWQRKLKLAAAVNDDGGGGPAGKFVALRVMDVAAGAPTGPCTLVLRCGLRLELAALPSATWLLAFDQAYAGAR</sequence>
<dbReference type="RefSeq" id="WP_099916281.1">
    <property type="nucleotide sequence ID" value="NZ_BMHS01000015.1"/>
</dbReference>
<dbReference type="NCBIfam" id="NF047593">
    <property type="entry name" value="IS66_ISAeme5_TnpA"/>
    <property type="match status" value="1"/>
</dbReference>
<comment type="caution">
    <text evidence="1">The sequence shown here is derived from an EMBL/GenBank/DDBJ whole genome shotgun (WGS) entry which is preliminary data.</text>
</comment>
<keyword evidence="2" id="KW-1185">Reference proteome</keyword>
<evidence type="ECO:0008006" key="3">
    <source>
        <dbReference type="Google" id="ProtNLM"/>
    </source>
</evidence>
<accession>A0A2G8T0F1</accession>
<dbReference type="OrthoDB" id="8526851at2"/>
<organism evidence="1 2">
    <name type="scientific">Massilia psychrophila</name>
    <dbReference type="NCBI Taxonomy" id="1603353"/>
    <lineage>
        <taxon>Bacteria</taxon>
        <taxon>Pseudomonadati</taxon>
        <taxon>Pseudomonadota</taxon>
        <taxon>Betaproteobacteria</taxon>
        <taxon>Burkholderiales</taxon>
        <taxon>Oxalobacteraceae</taxon>
        <taxon>Telluria group</taxon>
        <taxon>Massilia</taxon>
    </lineage>
</organism>
<evidence type="ECO:0000313" key="2">
    <source>
        <dbReference type="Proteomes" id="UP000228593"/>
    </source>
</evidence>
<protein>
    <recommendedName>
        <fullName evidence="3">Transposase</fullName>
    </recommendedName>
</protein>
<reference evidence="1 2" key="1">
    <citation type="submission" date="2017-10" db="EMBL/GenBank/DDBJ databases">
        <title>Massilia psychrophilum sp. nov., a novel purple-pigmented bacterium isolated from Tianshan glacier, Xinjiang Municipality, China.</title>
        <authorList>
            <person name="Wang H."/>
        </authorList>
    </citation>
    <scope>NUCLEOTIDE SEQUENCE [LARGE SCALE GENOMIC DNA]</scope>
    <source>
        <strain evidence="1 2">JCM 30813</strain>
    </source>
</reference>
<dbReference type="AlphaFoldDB" id="A0A2G8T0F1"/>
<name>A0A2G8T0F1_9BURK</name>